<dbReference type="AlphaFoldDB" id="A0A9P4VVN1"/>
<keyword evidence="1" id="KW-1133">Transmembrane helix</keyword>
<evidence type="ECO:0000313" key="2">
    <source>
        <dbReference type="EMBL" id="KAF2841844.1"/>
    </source>
</evidence>
<accession>A0A9P4VVN1</accession>
<evidence type="ECO:0000313" key="3">
    <source>
        <dbReference type="Proteomes" id="UP000799429"/>
    </source>
</evidence>
<dbReference type="Proteomes" id="UP000799429">
    <property type="component" value="Unassembled WGS sequence"/>
</dbReference>
<dbReference type="EMBL" id="MU006090">
    <property type="protein sequence ID" value="KAF2841844.1"/>
    <property type="molecule type" value="Genomic_DNA"/>
</dbReference>
<proteinExistence type="predicted"/>
<feature type="transmembrane region" description="Helical" evidence="1">
    <location>
        <begin position="49"/>
        <end position="71"/>
    </location>
</feature>
<evidence type="ECO:0000256" key="1">
    <source>
        <dbReference type="SAM" id="Phobius"/>
    </source>
</evidence>
<organism evidence="2 3">
    <name type="scientific">Patellaria atrata CBS 101060</name>
    <dbReference type="NCBI Taxonomy" id="1346257"/>
    <lineage>
        <taxon>Eukaryota</taxon>
        <taxon>Fungi</taxon>
        <taxon>Dikarya</taxon>
        <taxon>Ascomycota</taxon>
        <taxon>Pezizomycotina</taxon>
        <taxon>Dothideomycetes</taxon>
        <taxon>Dothideomycetes incertae sedis</taxon>
        <taxon>Patellariales</taxon>
        <taxon>Patellariaceae</taxon>
        <taxon>Patellaria</taxon>
    </lineage>
</organism>
<keyword evidence="1" id="KW-0472">Membrane</keyword>
<name>A0A9P4VVN1_9PEZI</name>
<gene>
    <name evidence="2" type="ORF">M501DRAFT_998040</name>
</gene>
<reference evidence="2" key="1">
    <citation type="journal article" date="2020" name="Stud. Mycol.">
        <title>101 Dothideomycetes genomes: a test case for predicting lifestyles and emergence of pathogens.</title>
        <authorList>
            <person name="Haridas S."/>
            <person name="Albert R."/>
            <person name="Binder M."/>
            <person name="Bloem J."/>
            <person name="Labutti K."/>
            <person name="Salamov A."/>
            <person name="Andreopoulos B."/>
            <person name="Baker S."/>
            <person name="Barry K."/>
            <person name="Bills G."/>
            <person name="Bluhm B."/>
            <person name="Cannon C."/>
            <person name="Castanera R."/>
            <person name="Culley D."/>
            <person name="Daum C."/>
            <person name="Ezra D."/>
            <person name="Gonzalez J."/>
            <person name="Henrissat B."/>
            <person name="Kuo A."/>
            <person name="Liang C."/>
            <person name="Lipzen A."/>
            <person name="Lutzoni F."/>
            <person name="Magnuson J."/>
            <person name="Mondo S."/>
            <person name="Nolan M."/>
            <person name="Ohm R."/>
            <person name="Pangilinan J."/>
            <person name="Park H.-J."/>
            <person name="Ramirez L."/>
            <person name="Alfaro M."/>
            <person name="Sun H."/>
            <person name="Tritt A."/>
            <person name="Yoshinaga Y."/>
            <person name="Zwiers L.-H."/>
            <person name="Turgeon B."/>
            <person name="Goodwin S."/>
            <person name="Spatafora J."/>
            <person name="Crous P."/>
            <person name="Grigoriev I."/>
        </authorList>
    </citation>
    <scope>NUCLEOTIDE SEQUENCE</scope>
    <source>
        <strain evidence="2">CBS 101060</strain>
    </source>
</reference>
<comment type="caution">
    <text evidence="2">The sequence shown here is derived from an EMBL/GenBank/DDBJ whole genome shotgun (WGS) entry which is preliminary data.</text>
</comment>
<keyword evidence="1" id="KW-0812">Transmembrane</keyword>
<sequence>MTSLASESIEGVLEGLHVCLRALRDEDASEAVGPGMRVMFRKVRVSKNVGFGVVAEDGIVVPFIVLLVYAFEV</sequence>
<protein>
    <submittedName>
        <fullName evidence="2">Uncharacterized protein</fullName>
    </submittedName>
</protein>
<keyword evidence="3" id="KW-1185">Reference proteome</keyword>